<dbReference type="EMBL" id="MT142868">
    <property type="protein sequence ID" value="QJA89777.1"/>
    <property type="molecule type" value="Genomic_DNA"/>
</dbReference>
<sequence>MNMPTPNIGVIAGTPNTGLENSAVMIRDVDPMLYFFELDKHPIASMVLSDGMNLQYRDGSVVPQITGKPLKKRARKNYKVEHLEDQVNLADYYKPTAAVTAAATSLTVSSTDDDHFRAGDVLLLTNASGQTERTIIASVAANTLNITDTDGGTRTAGIVMTTGDKFFRMENARAEDSTAPVIRTTKRAEIYNYLEIISETYGLTKTRRAVSDYNGDPYLLEKRKAFSRLMTQLEQMFWFGTRDVASSTSNPVYHSGGWKYWVETYSDVEIRDMAGFSLTKAELMSFLGSVARGGSTRKVLVGGMRGLTPIYNMGFEHVQVPSFKIGEFGVQIDRVRTANGIFDLVYEPLFDEIDVMSGSLCVVDFDKLQFNYLAGNGVNLDIHDETQLLADGALADKGQYVGQVGFTFETLKTMGWLKNIGA</sequence>
<dbReference type="Pfam" id="PF17236">
    <property type="entry name" value="SU10_MCP"/>
    <property type="match status" value="1"/>
</dbReference>
<reference evidence="1" key="1">
    <citation type="submission" date="2020-03" db="EMBL/GenBank/DDBJ databases">
        <title>The deep terrestrial virosphere.</title>
        <authorList>
            <person name="Holmfeldt K."/>
            <person name="Nilsson E."/>
            <person name="Simone D."/>
            <person name="Lopez-Fernandez M."/>
            <person name="Wu X."/>
            <person name="de Brujin I."/>
            <person name="Lundin D."/>
            <person name="Andersson A."/>
            <person name="Bertilsson S."/>
            <person name="Dopson M."/>
        </authorList>
    </citation>
    <scope>NUCLEOTIDE SEQUENCE</scope>
    <source>
        <strain evidence="2">MM415A01170</strain>
        <strain evidence="3">MM415B02498</strain>
        <strain evidence="1">TM448A02069</strain>
    </source>
</reference>
<dbReference type="InterPro" id="IPR035198">
    <property type="entry name" value="SU10_MCP"/>
</dbReference>
<evidence type="ECO:0000313" key="2">
    <source>
        <dbReference type="EMBL" id="QJA78002.1"/>
    </source>
</evidence>
<accession>A0A6H1ZUS3</accession>
<protein>
    <submittedName>
        <fullName evidence="1">Putative major capsid protein</fullName>
    </submittedName>
</protein>
<gene>
    <name evidence="2" type="ORF">MM415A01170_0009</name>
    <name evidence="3" type="ORF">MM415B02498_0009</name>
    <name evidence="1" type="ORF">TM448A02069_0008</name>
</gene>
<proteinExistence type="predicted"/>
<name>A0A6H1ZUS3_9ZZZZ</name>
<dbReference type="EMBL" id="MT142314">
    <property type="protein sequence ID" value="QJA78002.1"/>
    <property type="molecule type" value="Genomic_DNA"/>
</dbReference>
<evidence type="ECO:0000313" key="3">
    <source>
        <dbReference type="EMBL" id="QJA89777.1"/>
    </source>
</evidence>
<dbReference type="EMBL" id="MT144253">
    <property type="protein sequence ID" value="QJA51324.1"/>
    <property type="molecule type" value="Genomic_DNA"/>
</dbReference>
<dbReference type="AlphaFoldDB" id="A0A6H1ZUS3"/>
<organism evidence="1">
    <name type="scientific">viral metagenome</name>
    <dbReference type="NCBI Taxonomy" id="1070528"/>
    <lineage>
        <taxon>unclassified sequences</taxon>
        <taxon>metagenomes</taxon>
        <taxon>organismal metagenomes</taxon>
    </lineage>
</organism>
<evidence type="ECO:0000313" key="1">
    <source>
        <dbReference type="EMBL" id="QJA51324.1"/>
    </source>
</evidence>